<reference evidence="3" key="1">
    <citation type="journal article" date="2021" name="Cell">
        <title>Tracing the genetic footprints of vertebrate landing in non-teleost ray-finned fishes.</title>
        <authorList>
            <person name="Bi X."/>
            <person name="Wang K."/>
            <person name="Yang L."/>
            <person name="Pan H."/>
            <person name="Jiang H."/>
            <person name="Wei Q."/>
            <person name="Fang M."/>
            <person name="Yu H."/>
            <person name="Zhu C."/>
            <person name="Cai Y."/>
            <person name="He Y."/>
            <person name="Gan X."/>
            <person name="Zeng H."/>
            <person name="Yu D."/>
            <person name="Zhu Y."/>
            <person name="Jiang H."/>
            <person name="Qiu Q."/>
            <person name="Yang H."/>
            <person name="Zhang Y.E."/>
            <person name="Wang W."/>
            <person name="Zhu M."/>
            <person name="He S."/>
            <person name="Zhang G."/>
        </authorList>
    </citation>
    <scope>NUCLEOTIDE SEQUENCE</scope>
    <source>
        <strain evidence="3">Pddl_001</strain>
    </source>
</reference>
<comment type="similarity">
    <text evidence="1">Belongs to the IGBP1/TAP42 family.</text>
</comment>
<evidence type="ECO:0000256" key="2">
    <source>
        <dbReference type="SAM" id="MobiDB-lite"/>
    </source>
</evidence>
<evidence type="ECO:0000256" key="1">
    <source>
        <dbReference type="ARBA" id="ARBA00034730"/>
    </source>
</evidence>
<dbReference type="Pfam" id="PF04177">
    <property type="entry name" value="TAP42"/>
    <property type="match status" value="1"/>
</dbReference>
<dbReference type="InterPro" id="IPR038511">
    <property type="entry name" value="TAP42/TAP46-like_sf"/>
</dbReference>
<evidence type="ECO:0000313" key="4">
    <source>
        <dbReference type="Proteomes" id="UP001166093"/>
    </source>
</evidence>
<dbReference type="Proteomes" id="UP001166093">
    <property type="component" value="Unassembled WGS sequence"/>
</dbReference>
<keyword evidence="4" id="KW-1185">Reference proteome</keyword>
<feature type="region of interest" description="Disordered" evidence="2">
    <location>
        <begin position="292"/>
        <end position="334"/>
    </location>
</feature>
<sequence length="353" mass="39915">MASAAVTSESQASDADQPKLSDLIDNGWKLYEEVESTNEPTSSLPVQVKIKRAVSKLEEATRMVAQLDLFSRNEELEEVATADLKYVLLPALLGALTMKETNPSKRLEQVQKARVYFLDFLKRCKEYNIMKFELPKPTQSPEENSETGEDSSSGAAAMPPNPPDLVAMAVHRNAKIERGKKETEAKLSEIRVAVDSGQAEDEVVRDFYLLNARRWVTIALEEIESIDQEVQILKKMGSLKKDSAHSSRQQQRPPMKPFILTKDAVQARVFGAGYPSLPTMTVNDWYEQHRRQGALPDQGIPKSAADLDNEEREEEEKERQIGNDNEEALQRARDWDNWKDTHRRGCGNRKNMG</sequence>
<feature type="compositionally biased region" description="Polar residues" evidence="2">
    <location>
        <begin position="1"/>
        <end position="14"/>
    </location>
</feature>
<feature type="non-terminal residue" evidence="3">
    <location>
        <position position="1"/>
    </location>
</feature>
<protein>
    <submittedName>
        <fullName evidence="3">IGBP1 protein</fullName>
    </submittedName>
</protein>
<dbReference type="EMBL" id="JAAWVQ010178757">
    <property type="protein sequence ID" value="MBN3288798.1"/>
    <property type="molecule type" value="Genomic_DNA"/>
</dbReference>
<dbReference type="InterPro" id="IPR007304">
    <property type="entry name" value="TAP46-like"/>
</dbReference>
<feature type="non-terminal residue" evidence="3">
    <location>
        <position position="353"/>
    </location>
</feature>
<feature type="region of interest" description="Disordered" evidence="2">
    <location>
        <begin position="1"/>
        <end position="20"/>
    </location>
</feature>
<organism evidence="3 4">
    <name type="scientific">Polyodon spathula</name>
    <name type="common">North American paddlefish</name>
    <name type="synonym">Squalus spathula</name>
    <dbReference type="NCBI Taxonomy" id="7913"/>
    <lineage>
        <taxon>Eukaryota</taxon>
        <taxon>Metazoa</taxon>
        <taxon>Chordata</taxon>
        <taxon>Craniata</taxon>
        <taxon>Vertebrata</taxon>
        <taxon>Euteleostomi</taxon>
        <taxon>Actinopterygii</taxon>
        <taxon>Chondrostei</taxon>
        <taxon>Acipenseriformes</taxon>
        <taxon>Polyodontidae</taxon>
        <taxon>Polyodon</taxon>
    </lineage>
</organism>
<dbReference type="PANTHER" id="PTHR10933">
    <property type="entry name" value="IMMUNOGLOBULIN-BINDING PROTEIN 1"/>
    <property type="match status" value="1"/>
</dbReference>
<evidence type="ECO:0000313" key="3">
    <source>
        <dbReference type="EMBL" id="MBN3288798.1"/>
    </source>
</evidence>
<feature type="compositionally biased region" description="Acidic residues" evidence="2">
    <location>
        <begin position="307"/>
        <end position="316"/>
    </location>
</feature>
<proteinExistence type="inferred from homology"/>
<comment type="caution">
    <text evidence="3">The sequence shown here is derived from an EMBL/GenBank/DDBJ whole genome shotgun (WGS) entry which is preliminary data.</text>
</comment>
<name>A0ABS2YQP8_POLSP</name>
<feature type="region of interest" description="Disordered" evidence="2">
    <location>
        <begin position="135"/>
        <end position="165"/>
    </location>
</feature>
<dbReference type="PANTHER" id="PTHR10933:SF9">
    <property type="entry name" value="IMMUNOGLOBULIN-BINDING PROTEIN 1"/>
    <property type="match status" value="1"/>
</dbReference>
<accession>A0ABS2YQP8</accession>
<gene>
    <name evidence="3" type="primary">Igbp1</name>
    <name evidence="3" type="ORF">GTO93_0021242</name>
</gene>
<dbReference type="Gene3D" id="1.25.40.540">
    <property type="entry name" value="TAP42-like family"/>
    <property type="match status" value="1"/>
</dbReference>